<dbReference type="AlphaFoldDB" id="A0A1E7LC90"/>
<evidence type="ECO:0000313" key="2">
    <source>
        <dbReference type="Proteomes" id="UP000176005"/>
    </source>
</evidence>
<organism evidence="1 2">
    <name type="scientific">Streptomyces nanshensis</name>
    <dbReference type="NCBI Taxonomy" id="518642"/>
    <lineage>
        <taxon>Bacteria</taxon>
        <taxon>Bacillati</taxon>
        <taxon>Actinomycetota</taxon>
        <taxon>Actinomycetes</taxon>
        <taxon>Kitasatosporales</taxon>
        <taxon>Streptomycetaceae</taxon>
        <taxon>Streptomyces</taxon>
    </lineage>
</organism>
<reference evidence="1 2" key="1">
    <citation type="journal article" date="2016" name="Front. Microbiol.">
        <title>Comparative Genomics Analysis of Streptomyces Species Reveals Their Adaptation to the Marine Environment and Their Diversity at the Genomic Level.</title>
        <authorList>
            <person name="Tian X."/>
            <person name="Zhang Z."/>
            <person name="Yang T."/>
            <person name="Chen M."/>
            <person name="Li J."/>
            <person name="Chen F."/>
            <person name="Yang J."/>
            <person name="Li W."/>
            <person name="Zhang B."/>
            <person name="Zhang Z."/>
            <person name="Wu J."/>
            <person name="Zhang C."/>
            <person name="Long L."/>
            <person name="Xiao J."/>
        </authorList>
    </citation>
    <scope>NUCLEOTIDE SEQUENCE [LARGE SCALE GENOMIC DNA]</scope>
    <source>
        <strain evidence="1 2">SCSIO 10429</strain>
    </source>
</reference>
<dbReference type="EMBL" id="LJGW01000039">
    <property type="protein sequence ID" value="OEV13806.1"/>
    <property type="molecule type" value="Genomic_DNA"/>
</dbReference>
<proteinExistence type="predicted"/>
<dbReference type="RefSeq" id="WP_070014672.1">
    <property type="nucleotide sequence ID" value="NZ_LJGW01000039.1"/>
</dbReference>
<gene>
    <name evidence="1" type="ORF">AN218_01865</name>
</gene>
<comment type="caution">
    <text evidence="1">The sequence shown here is derived from an EMBL/GenBank/DDBJ whole genome shotgun (WGS) entry which is preliminary data.</text>
</comment>
<dbReference type="Proteomes" id="UP000176005">
    <property type="component" value="Unassembled WGS sequence"/>
</dbReference>
<protein>
    <submittedName>
        <fullName evidence="1">Uncharacterized protein</fullName>
    </submittedName>
</protein>
<evidence type="ECO:0000313" key="1">
    <source>
        <dbReference type="EMBL" id="OEV13806.1"/>
    </source>
</evidence>
<name>A0A1E7LC90_9ACTN</name>
<accession>A0A1E7LC90</accession>
<keyword evidence="2" id="KW-1185">Reference proteome</keyword>
<sequence length="100" mass="10646">MNPPRPLPELSDDELTAFVEDDAAADADRTRPSGSASCPGCSELAALRVQVGRYLANVAEGQNVTADDDLAGYLADAGIDLRREIAEHRARLGRRVIGDP</sequence>